<evidence type="ECO:0000256" key="2">
    <source>
        <dbReference type="ARBA" id="ARBA00005752"/>
    </source>
</evidence>
<evidence type="ECO:0000256" key="9">
    <source>
        <dbReference type="PIRSR" id="PIRSR001589-2"/>
    </source>
</evidence>
<dbReference type="Gene3D" id="3.40.50.620">
    <property type="entry name" value="HUPs"/>
    <property type="match status" value="1"/>
</dbReference>
<reference evidence="11 12" key="1">
    <citation type="journal article" date="2017" name="Genome Announc.">
        <title>Complete Genome Sequences of Two Acetylene-Fermenting Pelobacter acetylenicus Strains.</title>
        <authorList>
            <person name="Sutton J.M."/>
            <person name="Baesman S.M."/>
            <person name="Fierst J.L."/>
            <person name="Poret-Peterson A.T."/>
            <person name="Oremland R.S."/>
            <person name="Dunlap D.S."/>
            <person name="Akob D.M."/>
        </authorList>
    </citation>
    <scope>NUCLEOTIDE SEQUENCE [LARGE SCALE GENOMIC DNA]</scope>
    <source>
        <strain evidence="11 12">SFB93</strain>
    </source>
</reference>
<evidence type="ECO:0000256" key="7">
    <source>
        <dbReference type="ARBA" id="ARBA00048741"/>
    </source>
</evidence>
<dbReference type="PIRSF" id="PIRSF001589">
    <property type="entry name" value="Asn_synthetase_glu-h"/>
    <property type="match status" value="1"/>
</dbReference>
<comment type="similarity">
    <text evidence="2">Belongs to the asparagine synthetase family.</text>
</comment>
<proteinExistence type="inferred from homology"/>
<gene>
    <name evidence="11" type="ORF">A7E78_01485</name>
</gene>
<keyword evidence="6 8" id="KW-0315">Glutamine amidotransferase</keyword>
<dbReference type="Proteomes" id="UP000182517">
    <property type="component" value="Chromosome"/>
</dbReference>
<dbReference type="KEGG" id="pef:A7E78_01485"/>
<dbReference type="SUPFAM" id="SSF56235">
    <property type="entry name" value="N-terminal nucleophile aminohydrolases (Ntn hydrolases)"/>
    <property type="match status" value="1"/>
</dbReference>
<dbReference type="InterPro" id="IPR051786">
    <property type="entry name" value="ASN_synthetase/amidase"/>
</dbReference>
<dbReference type="AlphaFoldDB" id="A0A1L3GSS0"/>
<evidence type="ECO:0000313" key="11">
    <source>
        <dbReference type="EMBL" id="APG28967.1"/>
    </source>
</evidence>
<sequence length="629" mass="71263">MCGIIGPPAAGDEWQETVGAMMKSLAHRGPDDAGLTSGKGFAFGHRRLSIIDLEHGKQPMQTVDGRYTLVFNGEIYNYLELRNQLIQQGSRFRTFSDTEVLLQLLIRDGEQALELLNGMFAFAFHDSETGKWLLARDPFGIKPLYYSKKGDSLYFSSEIKSLFSASDIRPRQNWKALQHYLTFQVSLSEETLFDGVKKVEPGCYIVGNRSGMQKIVRYWDTNYQIDNHHTEEYFKDRLLTLLEDSARLQIRSDVPLGAYLSGGLDSSSVASMAADHLGSSIKVFTGRFAEGPAYDESAYARQVAEKIGAEYLEVVPTAEQFVDCLPKLIYAMDEPVAGPGLFPQYIVSSLASEHVKVVLGGQGGDEIFGGYARYLIGYLEQALKGAIFETQEEAQHIVTLSSIIPNLPLLKEYRPLMQRFWHDGLFDDMDARYFRLIDRSPDVETLLTADARRAYNREEVFADFQQVFNHPDTKSYVNKMTHFDLKTLLPALLQVEDRVSMAVSLESRVPLLDTRIVDLITTMPPQMKFQGGKTKYIFKQAVKNLIPAYVMNRKDKMGFPVPLKEWMENGIVRDFIHETLLGKPSRDRGLFDPKALEDLIVKEKTFGRQIWGALCLELWHQRFIDGGMA</sequence>
<evidence type="ECO:0000259" key="10">
    <source>
        <dbReference type="PROSITE" id="PS51278"/>
    </source>
</evidence>
<feature type="active site" description="For GATase activity" evidence="8">
    <location>
        <position position="2"/>
    </location>
</feature>
<dbReference type="PANTHER" id="PTHR43284">
    <property type="entry name" value="ASPARAGINE SYNTHETASE (GLUTAMINE-HYDROLYZING)"/>
    <property type="match status" value="1"/>
</dbReference>
<dbReference type="GO" id="GO:0004066">
    <property type="term" value="F:asparagine synthase (glutamine-hydrolyzing) activity"/>
    <property type="evidence" value="ECO:0007669"/>
    <property type="project" value="UniProtKB-EC"/>
</dbReference>
<keyword evidence="8" id="KW-0061">Asparagine biosynthesis</keyword>
<name>A0A1L3GSS0_9BACT</name>
<dbReference type="NCBIfam" id="TIGR01536">
    <property type="entry name" value="asn_synth_AEB"/>
    <property type="match status" value="1"/>
</dbReference>
<evidence type="ECO:0000256" key="1">
    <source>
        <dbReference type="ARBA" id="ARBA00005187"/>
    </source>
</evidence>
<dbReference type="InterPro" id="IPR029055">
    <property type="entry name" value="Ntn_hydrolases_N"/>
</dbReference>
<dbReference type="GO" id="GO:0005829">
    <property type="term" value="C:cytosol"/>
    <property type="evidence" value="ECO:0007669"/>
    <property type="project" value="TreeGrafter"/>
</dbReference>
<dbReference type="EC" id="6.3.5.4" evidence="3"/>
<dbReference type="InterPro" id="IPR006426">
    <property type="entry name" value="Asn_synth_AEB"/>
</dbReference>
<dbReference type="SUPFAM" id="SSF52402">
    <property type="entry name" value="Adenine nucleotide alpha hydrolases-like"/>
    <property type="match status" value="1"/>
</dbReference>
<dbReference type="CDD" id="cd01991">
    <property type="entry name" value="Asn_synthase_B_C"/>
    <property type="match status" value="1"/>
</dbReference>
<evidence type="ECO:0000256" key="4">
    <source>
        <dbReference type="ARBA" id="ARBA00022741"/>
    </source>
</evidence>
<dbReference type="CDD" id="cd00712">
    <property type="entry name" value="AsnB"/>
    <property type="match status" value="1"/>
</dbReference>
<accession>A0A1L3GSS0</accession>
<evidence type="ECO:0000256" key="5">
    <source>
        <dbReference type="ARBA" id="ARBA00022840"/>
    </source>
</evidence>
<comment type="catalytic activity">
    <reaction evidence="7">
        <text>L-aspartate + L-glutamine + ATP + H2O = L-asparagine + L-glutamate + AMP + diphosphate + H(+)</text>
        <dbReference type="Rhea" id="RHEA:12228"/>
        <dbReference type="ChEBI" id="CHEBI:15377"/>
        <dbReference type="ChEBI" id="CHEBI:15378"/>
        <dbReference type="ChEBI" id="CHEBI:29985"/>
        <dbReference type="ChEBI" id="CHEBI:29991"/>
        <dbReference type="ChEBI" id="CHEBI:30616"/>
        <dbReference type="ChEBI" id="CHEBI:33019"/>
        <dbReference type="ChEBI" id="CHEBI:58048"/>
        <dbReference type="ChEBI" id="CHEBI:58359"/>
        <dbReference type="ChEBI" id="CHEBI:456215"/>
        <dbReference type="EC" id="6.3.5.4"/>
    </reaction>
</comment>
<keyword evidence="12" id="KW-1185">Reference proteome</keyword>
<dbReference type="Pfam" id="PF13537">
    <property type="entry name" value="GATase_7"/>
    <property type="match status" value="1"/>
</dbReference>
<dbReference type="InterPro" id="IPR014729">
    <property type="entry name" value="Rossmann-like_a/b/a_fold"/>
</dbReference>
<dbReference type="GO" id="GO:0006529">
    <property type="term" value="P:asparagine biosynthetic process"/>
    <property type="evidence" value="ECO:0007669"/>
    <property type="project" value="UniProtKB-KW"/>
</dbReference>
<dbReference type="STRING" id="1842532.A7E78_01485"/>
<dbReference type="InterPro" id="IPR001962">
    <property type="entry name" value="Asn_synthase"/>
</dbReference>
<dbReference type="Pfam" id="PF00733">
    <property type="entry name" value="Asn_synthase"/>
    <property type="match status" value="1"/>
</dbReference>
<evidence type="ECO:0000313" key="12">
    <source>
        <dbReference type="Proteomes" id="UP000182517"/>
    </source>
</evidence>
<feature type="binding site" evidence="9">
    <location>
        <position position="97"/>
    </location>
    <ligand>
        <name>L-glutamine</name>
        <dbReference type="ChEBI" id="CHEBI:58359"/>
    </ligand>
</feature>
<feature type="domain" description="Glutamine amidotransferase type-2" evidence="10">
    <location>
        <begin position="2"/>
        <end position="210"/>
    </location>
</feature>
<dbReference type="PANTHER" id="PTHR43284:SF1">
    <property type="entry name" value="ASPARAGINE SYNTHETASE"/>
    <property type="match status" value="1"/>
</dbReference>
<evidence type="ECO:0000256" key="3">
    <source>
        <dbReference type="ARBA" id="ARBA00012737"/>
    </source>
</evidence>
<evidence type="ECO:0000256" key="6">
    <source>
        <dbReference type="ARBA" id="ARBA00022962"/>
    </source>
</evidence>
<dbReference type="GO" id="GO:0005524">
    <property type="term" value="F:ATP binding"/>
    <property type="evidence" value="ECO:0007669"/>
    <property type="project" value="UniProtKB-KW"/>
</dbReference>
<dbReference type="PROSITE" id="PS51278">
    <property type="entry name" value="GATASE_TYPE_2"/>
    <property type="match status" value="1"/>
</dbReference>
<keyword evidence="4 9" id="KW-0547">Nucleotide-binding</keyword>
<keyword evidence="5 9" id="KW-0067">ATP-binding</keyword>
<evidence type="ECO:0000256" key="8">
    <source>
        <dbReference type="PIRSR" id="PIRSR001589-1"/>
    </source>
</evidence>
<dbReference type="EMBL" id="CP015519">
    <property type="protein sequence ID" value="APG28967.1"/>
    <property type="molecule type" value="Genomic_DNA"/>
</dbReference>
<dbReference type="InterPro" id="IPR033738">
    <property type="entry name" value="AsnB_N"/>
</dbReference>
<organism evidence="11 12">
    <name type="scientific">Syntrophotalea acetylenivorans</name>
    <dbReference type="NCBI Taxonomy" id="1842532"/>
    <lineage>
        <taxon>Bacteria</taxon>
        <taxon>Pseudomonadati</taxon>
        <taxon>Thermodesulfobacteriota</taxon>
        <taxon>Desulfuromonadia</taxon>
        <taxon>Desulfuromonadales</taxon>
        <taxon>Syntrophotaleaceae</taxon>
        <taxon>Syntrophotalea</taxon>
    </lineage>
</organism>
<dbReference type="Gene3D" id="3.60.20.10">
    <property type="entry name" value="Glutamine Phosphoribosylpyrophosphate, subunit 1, domain 1"/>
    <property type="match status" value="1"/>
</dbReference>
<keyword evidence="8" id="KW-0028">Amino-acid biosynthesis</keyword>
<protein>
    <recommendedName>
        <fullName evidence="3">asparagine synthase (glutamine-hydrolyzing)</fullName>
        <ecNumber evidence="3">6.3.5.4</ecNumber>
    </recommendedName>
</protein>
<dbReference type="InterPro" id="IPR017932">
    <property type="entry name" value="GATase_2_dom"/>
</dbReference>
<comment type="pathway">
    <text evidence="1">Amino-acid biosynthesis; L-asparagine biosynthesis; L-asparagine from L-aspartate (L-Gln route): step 1/1.</text>
</comment>